<dbReference type="EMBL" id="CP070608">
    <property type="protein sequence ID" value="QSE96610.1"/>
    <property type="molecule type" value="Genomic_DNA"/>
</dbReference>
<dbReference type="GO" id="GO:0008641">
    <property type="term" value="F:ubiquitin-like modifier activating enzyme activity"/>
    <property type="evidence" value="ECO:0007669"/>
    <property type="project" value="InterPro"/>
</dbReference>
<dbReference type="PANTHER" id="PTHR10953:SF102">
    <property type="entry name" value="ADENYLYLTRANSFERASE AND SULFURTRANSFERASE MOCS3"/>
    <property type="match status" value="1"/>
</dbReference>
<evidence type="ECO:0000256" key="8">
    <source>
        <dbReference type="ARBA" id="ARBA00066884"/>
    </source>
</evidence>
<evidence type="ECO:0000256" key="9">
    <source>
        <dbReference type="ARBA" id="ARBA00073635"/>
    </source>
</evidence>
<dbReference type="Pfam" id="PF00899">
    <property type="entry name" value="ThiF"/>
    <property type="match status" value="1"/>
</dbReference>
<evidence type="ECO:0000313" key="14">
    <source>
        <dbReference type="EMBL" id="QSE96610.1"/>
    </source>
</evidence>
<dbReference type="InterPro" id="IPR001763">
    <property type="entry name" value="Rhodanese-like_dom"/>
</dbReference>
<dbReference type="SMART" id="SM00450">
    <property type="entry name" value="RHOD"/>
    <property type="match status" value="1"/>
</dbReference>
<evidence type="ECO:0000256" key="4">
    <source>
        <dbReference type="ARBA" id="ARBA00022840"/>
    </source>
</evidence>
<dbReference type="GO" id="GO:0005524">
    <property type="term" value="F:ATP binding"/>
    <property type="evidence" value="ECO:0007669"/>
    <property type="project" value="UniProtKB-KW"/>
</dbReference>
<evidence type="ECO:0000259" key="13">
    <source>
        <dbReference type="PROSITE" id="PS50206"/>
    </source>
</evidence>
<dbReference type="GO" id="GO:0061605">
    <property type="term" value="F:molybdopterin-synthase adenylyltransferase activity"/>
    <property type="evidence" value="ECO:0007669"/>
    <property type="project" value="UniProtKB-EC"/>
</dbReference>
<dbReference type="Proteomes" id="UP000662783">
    <property type="component" value="Chromosome"/>
</dbReference>
<dbReference type="PANTHER" id="PTHR10953">
    <property type="entry name" value="UBIQUITIN-ACTIVATING ENZYME E1"/>
    <property type="match status" value="1"/>
</dbReference>
<dbReference type="RefSeq" id="WP_205721124.1">
    <property type="nucleotide sequence ID" value="NZ_CP070608.1"/>
</dbReference>
<evidence type="ECO:0000256" key="7">
    <source>
        <dbReference type="ARBA" id="ARBA00063809"/>
    </source>
</evidence>
<evidence type="ECO:0000256" key="3">
    <source>
        <dbReference type="ARBA" id="ARBA00022741"/>
    </source>
</evidence>
<comment type="similarity">
    <text evidence="1">Belongs to the HesA/MoeB/ThiF family.</text>
</comment>
<comment type="subunit">
    <text evidence="7">Homodimer. Forms a stable heterotetrameric complex of 2 MoeB and 2 MoaD during adenylation of MoaD.</text>
</comment>
<evidence type="ECO:0000256" key="11">
    <source>
        <dbReference type="ARBA" id="ARBA00075328"/>
    </source>
</evidence>
<keyword evidence="3" id="KW-0547">Nucleotide-binding</keyword>
<dbReference type="EC" id="2.7.7.80" evidence="8"/>
<keyword evidence="15" id="KW-1185">Reference proteome</keyword>
<evidence type="ECO:0000256" key="10">
    <source>
        <dbReference type="ARBA" id="ARBA00075110"/>
    </source>
</evidence>
<dbReference type="SUPFAM" id="SSF69572">
    <property type="entry name" value="Activating enzymes of the ubiquitin-like proteins"/>
    <property type="match status" value="1"/>
</dbReference>
<dbReference type="InterPro" id="IPR035985">
    <property type="entry name" value="Ubiquitin-activating_enz"/>
</dbReference>
<dbReference type="AlphaFoldDB" id="A0A974ZZX4"/>
<evidence type="ECO:0000256" key="5">
    <source>
        <dbReference type="ARBA" id="ARBA00052218"/>
    </source>
</evidence>
<reference evidence="14" key="1">
    <citation type="submission" date="2021-02" db="EMBL/GenBank/DDBJ databases">
        <title>Fulvivirga sp. S481 isolated from sea water.</title>
        <authorList>
            <person name="Bae S.S."/>
            <person name="Baek K."/>
        </authorList>
    </citation>
    <scope>NUCLEOTIDE SEQUENCE</scope>
    <source>
        <strain evidence="14">S481</strain>
    </source>
</reference>
<dbReference type="FunFam" id="3.40.50.720:FF:000033">
    <property type="entry name" value="Adenylyltransferase and sulfurtransferase MOCS3"/>
    <property type="match status" value="1"/>
</dbReference>
<keyword evidence="14" id="KW-0548">Nucleotidyltransferase</keyword>
<dbReference type="KEGG" id="fuv:JR347_13530"/>
<evidence type="ECO:0000256" key="6">
    <source>
        <dbReference type="ARBA" id="ARBA00055169"/>
    </source>
</evidence>
<keyword evidence="4" id="KW-0067">ATP-binding</keyword>
<dbReference type="InterPro" id="IPR036873">
    <property type="entry name" value="Rhodanese-like_dom_sf"/>
</dbReference>
<dbReference type="GO" id="GO:0005829">
    <property type="term" value="C:cytosol"/>
    <property type="evidence" value="ECO:0007669"/>
    <property type="project" value="TreeGrafter"/>
</dbReference>
<evidence type="ECO:0000313" key="15">
    <source>
        <dbReference type="Proteomes" id="UP000662783"/>
    </source>
</evidence>
<dbReference type="CDD" id="cd00757">
    <property type="entry name" value="ThiF_MoeB_HesA_family"/>
    <property type="match status" value="1"/>
</dbReference>
<feature type="domain" description="Rhodanese" evidence="13">
    <location>
        <begin position="278"/>
        <end position="366"/>
    </location>
</feature>
<evidence type="ECO:0000256" key="12">
    <source>
        <dbReference type="ARBA" id="ARBA00078531"/>
    </source>
</evidence>
<dbReference type="PROSITE" id="PS50206">
    <property type="entry name" value="RHODANESE_3"/>
    <property type="match status" value="1"/>
</dbReference>
<dbReference type="GO" id="GO:0008146">
    <property type="term" value="F:sulfotransferase activity"/>
    <property type="evidence" value="ECO:0007669"/>
    <property type="project" value="TreeGrafter"/>
</dbReference>
<name>A0A974ZZX4_9BACT</name>
<dbReference type="InterPro" id="IPR000594">
    <property type="entry name" value="ThiF_NAD_FAD-bd"/>
</dbReference>
<organism evidence="14 15">
    <name type="scientific">Fulvivirga lutea</name>
    <dbReference type="NCBI Taxonomy" id="2810512"/>
    <lineage>
        <taxon>Bacteria</taxon>
        <taxon>Pseudomonadati</taxon>
        <taxon>Bacteroidota</taxon>
        <taxon>Cytophagia</taxon>
        <taxon>Cytophagales</taxon>
        <taxon>Fulvivirgaceae</taxon>
        <taxon>Fulvivirga</taxon>
    </lineage>
</organism>
<dbReference type="GO" id="GO:0004792">
    <property type="term" value="F:thiosulfate-cyanide sulfurtransferase activity"/>
    <property type="evidence" value="ECO:0007669"/>
    <property type="project" value="TreeGrafter"/>
</dbReference>
<comment type="function">
    <text evidence="6">Catalyzes the adenylation by ATP of the carboxyl group of the C-terminal glycine of sulfur carrier protein MoaD.</text>
</comment>
<sequence length="368" mass="41222">MLSKEEIQRYQRHFPLPDFGVEAQEKLKKSKVLIVGCGGLGNPVSSYLAASGVSCIGLIDSDVVSISNLQRQILYKEQEIGISKVRLTAQKLKELNHHVEIEEYNLNLNSKNALSIIDKFDLVIDCTDNFPTRYLINDACILQNKPFIYGSIYQYEGQVAVFNVNKSANYRDLYPTPPNPESVPDCEIGGVLGTLPGIIGSIQANEAIKVICGIGQPLIEKLFIFDSQSMETRVIKIKNTNARDTITGLIDYEEFCHPNKNKMVKEITVKELHEMIENKEDFQLIDVREPHEVEIATLDGELIPLGDIPQNEDKIAKNKKVVVHCRSGARSGQAIQYLQGKLGLENLYNLKGGILAWADEIDPSMEKY</sequence>
<protein>
    <recommendedName>
        <fullName evidence="9">Molybdopterin-synthase adenylyltransferase</fullName>
        <ecNumber evidence="8">2.7.7.80</ecNumber>
    </recommendedName>
    <alternativeName>
        <fullName evidence="12">MoaD protein adenylase</fullName>
    </alternativeName>
    <alternativeName>
        <fullName evidence="10">Molybdopterin-converting factor subunit 1 adenylase</fullName>
    </alternativeName>
    <alternativeName>
        <fullName evidence="11">Sulfur carrier protein MoaD adenylyltransferase</fullName>
    </alternativeName>
</protein>
<keyword evidence="2" id="KW-0808">Transferase</keyword>
<evidence type="ECO:0000256" key="2">
    <source>
        <dbReference type="ARBA" id="ARBA00022679"/>
    </source>
</evidence>
<gene>
    <name evidence="14" type="ORF">JR347_13530</name>
</gene>
<dbReference type="InterPro" id="IPR045886">
    <property type="entry name" value="ThiF/MoeB/HesA"/>
</dbReference>
<proteinExistence type="inferred from homology"/>
<dbReference type="Pfam" id="PF00581">
    <property type="entry name" value="Rhodanese"/>
    <property type="match status" value="1"/>
</dbReference>
<dbReference type="Gene3D" id="3.40.250.10">
    <property type="entry name" value="Rhodanese-like domain"/>
    <property type="match status" value="1"/>
</dbReference>
<dbReference type="Gene3D" id="3.40.50.720">
    <property type="entry name" value="NAD(P)-binding Rossmann-like Domain"/>
    <property type="match status" value="1"/>
</dbReference>
<evidence type="ECO:0000256" key="1">
    <source>
        <dbReference type="ARBA" id="ARBA00009919"/>
    </source>
</evidence>
<comment type="catalytic activity">
    <reaction evidence="5">
        <text>[molybdopterin-synthase sulfur-carrier protein]-C-terminal Gly-Gly + ATP + H(+) = [molybdopterin-synthase sulfur-carrier protein]-C-terminal Gly-Gly-AMP + diphosphate</text>
        <dbReference type="Rhea" id="RHEA:43616"/>
        <dbReference type="Rhea" id="RHEA-COMP:12159"/>
        <dbReference type="Rhea" id="RHEA-COMP:12202"/>
        <dbReference type="ChEBI" id="CHEBI:15378"/>
        <dbReference type="ChEBI" id="CHEBI:30616"/>
        <dbReference type="ChEBI" id="CHEBI:33019"/>
        <dbReference type="ChEBI" id="CHEBI:90618"/>
        <dbReference type="ChEBI" id="CHEBI:90778"/>
        <dbReference type="EC" id="2.7.7.80"/>
    </reaction>
</comment>
<accession>A0A974ZZX4</accession>